<evidence type="ECO:0000256" key="12">
    <source>
        <dbReference type="ARBA" id="ARBA00049535"/>
    </source>
</evidence>
<keyword evidence="5" id="KW-0808">Transferase</keyword>
<dbReference type="GO" id="GO:0002189">
    <property type="term" value="C:ribose phosphate diphosphokinase complex"/>
    <property type="evidence" value="ECO:0007669"/>
    <property type="project" value="EnsemblFungi"/>
</dbReference>
<dbReference type="GO" id="GO:0005737">
    <property type="term" value="C:cytoplasm"/>
    <property type="evidence" value="ECO:0007669"/>
    <property type="project" value="EnsemblFungi"/>
</dbReference>
<evidence type="ECO:0000256" key="6">
    <source>
        <dbReference type="ARBA" id="ARBA00022723"/>
    </source>
</evidence>
<dbReference type="Pfam" id="PF13793">
    <property type="entry name" value="Pribosyltran_N"/>
    <property type="match status" value="1"/>
</dbReference>
<organism evidence="14 15">
    <name type="scientific">Gonapodya prolifera (strain JEL478)</name>
    <name type="common">Monoblepharis prolifera</name>
    <dbReference type="NCBI Taxonomy" id="1344416"/>
    <lineage>
        <taxon>Eukaryota</taxon>
        <taxon>Fungi</taxon>
        <taxon>Fungi incertae sedis</taxon>
        <taxon>Chytridiomycota</taxon>
        <taxon>Chytridiomycota incertae sedis</taxon>
        <taxon>Monoblepharidomycetes</taxon>
        <taxon>Monoblepharidales</taxon>
        <taxon>Gonapodyaceae</taxon>
        <taxon>Gonapodya</taxon>
    </lineage>
</organism>
<evidence type="ECO:0000256" key="5">
    <source>
        <dbReference type="ARBA" id="ARBA00022679"/>
    </source>
</evidence>
<evidence type="ECO:0000256" key="7">
    <source>
        <dbReference type="ARBA" id="ARBA00022727"/>
    </source>
</evidence>
<dbReference type="AlphaFoldDB" id="A0A139AL21"/>
<evidence type="ECO:0000259" key="13">
    <source>
        <dbReference type="Pfam" id="PF13793"/>
    </source>
</evidence>
<dbReference type="Gene3D" id="3.40.50.2020">
    <property type="match status" value="2"/>
</dbReference>
<keyword evidence="11" id="KW-0460">Magnesium</keyword>
<name>A0A139AL21_GONPJ</name>
<comment type="pathway">
    <text evidence="2">Metabolic intermediate biosynthesis; 5-phospho-alpha-D-ribose 1-diphosphate biosynthesis; 5-phospho-alpha-D-ribose 1-diphosphate from D-ribose 5-phosphate (route I): step 1/1.</text>
</comment>
<comment type="similarity">
    <text evidence="3">Belongs to the ribose-phosphate pyrophosphokinase family.</text>
</comment>
<dbReference type="InterPro" id="IPR029057">
    <property type="entry name" value="PRTase-like"/>
</dbReference>
<dbReference type="FunFam" id="3.40.50.2020:FF:000043">
    <property type="entry name" value="Ribose-phosphate pyrophosphokinase 1"/>
    <property type="match status" value="1"/>
</dbReference>
<dbReference type="EC" id="2.7.6.1" evidence="4"/>
<dbReference type="OMA" id="CKMKKHR"/>
<dbReference type="STRING" id="1344416.A0A139AL21"/>
<dbReference type="NCBIfam" id="NF002320">
    <property type="entry name" value="PRK01259.1"/>
    <property type="match status" value="1"/>
</dbReference>
<gene>
    <name evidence="14" type="ORF">M427DRAFT_96948</name>
</gene>
<keyword evidence="8" id="KW-0547">Nucleotide-binding</keyword>
<comment type="catalytic activity">
    <reaction evidence="12">
        <text>D-ribose 5-phosphate + ATP = 5-phospho-alpha-D-ribose 1-diphosphate + AMP + H(+)</text>
        <dbReference type="Rhea" id="RHEA:15609"/>
        <dbReference type="ChEBI" id="CHEBI:15378"/>
        <dbReference type="ChEBI" id="CHEBI:30616"/>
        <dbReference type="ChEBI" id="CHEBI:58017"/>
        <dbReference type="ChEBI" id="CHEBI:78346"/>
        <dbReference type="ChEBI" id="CHEBI:456215"/>
        <dbReference type="EC" id="2.7.6.1"/>
    </reaction>
</comment>
<evidence type="ECO:0000256" key="4">
    <source>
        <dbReference type="ARBA" id="ARBA00013247"/>
    </source>
</evidence>
<dbReference type="OrthoDB" id="413572at2759"/>
<dbReference type="GO" id="GO:0006164">
    <property type="term" value="P:purine nucleotide biosynthetic process"/>
    <property type="evidence" value="ECO:0007669"/>
    <property type="project" value="TreeGrafter"/>
</dbReference>
<dbReference type="PANTHER" id="PTHR10210">
    <property type="entry name" value="RIBOSE-PHOSPHATE DIPHOSPHOKINASE FAMILY MEMBER"/>
    <property type="match status" value="1"/>
</dbReference>
<dbReference type="InterPro" id="IPR000836">
    <property type="entry name" value="PRTase_dom"/>
</dbReference>
<dbReference type="Pfam" id="PF14572">
    <property type="entry name" value="Pribosyl_synth"/>
    <property type="match status" value="1"/>
</dbReference>
<evidence type="ECO:0000313" key="14">
    <source>
        <dbReference type="EMBL" id="KXS17477.1"/>
    </source>
</evidence>
<evidence type="ECO:0000313" key="15">
    <source>
        <dbReference type="Proteomes" id="UP000070544"/>
    </source>
</evidence>
<dbReference type="SMART" id="SM01400">
    <property type="entry name" value="Pribosyltran_N"/>
    <property type="match status" value="1"/>
</dbReference>
<dbReference type="EMBL" id="KQ965746">
    <property type="protein sequence ID" value="KXS17477.1"/>
    <property type="molecule type" value="Genomic_DNA"/>
</dbReference>
<keyword evidence="10" id="KW-0067">ATP-binding</keyword>
<evidence type="ECO:0000256" key="2">
    <source>
        <dbReference type="ARBA" id="ARBA00004996"/>
    </source>
</evidence>
<keyword evidence="15" id="KW-1185">Reference proteome</keyword>
<dbReference type="Proteomes" id="UP000070544">
    <property type="component" value="Unassembled WGS sequence"/>
</dbReference>
<feature type="domain" description="Ribose-phosphate pyrophosphokinase N-terminal" evidence="13">
    <location>
        <begin position="5"/>
        <end position="120"/>
    </location>
</feature>
<evidence type="ECO:0000256" key="1">
    <source>
        <dbReference type="ARBA" id="ARBA00001946"/>
    </source>
</evidence>
<dbReference type="CDD" id="cd06223">
    <property type="entry name" value="PRTases_typeI"/>
    <property type="match status" value="1"/>
</dbReference>
<reference evidence="14 15" key="1">
    <citation type="journal article" date="2015" name="Genome Biol. Evol.">
        <title>Phylogenomic analyses indicate that early fungi evolved digesting cell walls of algal ancestors of land plants.</title>
        <authorList>
            <person name="Chang Y."/>
            <person name="Wang S."/>
            <person name="Sekimoto S."/>
            <person name="Aerts A.L."/>
            <person name="Choi C."/>
            <person name="Clum A."/>
            <person name="LaButti K.M."/>
            <person name="Lindquist E.A."/>
            <person name="Yee Ngan C."/>
            <person name="Ohm R.A."/>
            <person name="Salamov A.A."/>
            <person name="Grigoriev I.V."/>
            <person name="Spatafora J.W."/>
            <person name="Berbee M.L."/>
        </authorList>
    </citation>
    <scope>NUCLEOTIDE SEQUENCE [LARGE SCALE GENOMIC DNA]</scope>
    <source>
        <strain evidence="14 15">JEL478</strain>
    </source>
</reference>
<keyword evidence="9 14" id="KW-0418">Kinase</keyword>
<dbReference type="GO" id="GO:0006015">
    <property type="term" value="P:5-phosphoribose 1-diphosphate biosynthetic process"/>
    <property type="evidence" value="ECO:0007669"/>
    <property type="project" value="EnsemblFungi"/>
</dbReference>
<dbReference type="GO" id="GO:0000287">
    <property type="term" value="F:magnesium ion binding"/>
    <property type="evidence" value="ECO:0007669"/>
    <property type="project" value="InterPro"/>
</dbReference>
<proteinExistence type="inferred from homology"/>
<dbReference type="FunFam" id="3.40.50.2020:FF:000001">
    <property type="entry name" value="Ribose-phosphate pyrophosphokinase"/>
    <property type="match status" value="1"/>
</dbReference>
<dbReference type="GO" id="GO:0004749">
    <property type="term" value="F:ribose phosphate diphosphokinase activity"/>
    <property type="evidence" value="ECO:0007669"/>
    <property type="project" value="UniProtKB-EC"/>
</dbReference>
<dbReference type="InterPro" id="IPR005946">
    <property type="entry name" value="Rib-P_diPkinase"/>
</dbReference>
<dbReference type="PANTHER" id="PTHR10210:SF57">
    <property type="entry name" value="RIBOSE-PHOSPHATE DIPHOSPHOKINASE"/>
    <property type="match status" value="1"/>
</dbReference>
<keyword evidence="7" id="KW-0545">Nucleotide biosynthesis</keyword>
<dbReference type="NCBIfam" id="TIGR01251">
    <property type="entry name" value="ribP_PPkin"/>
    <property type="match status" value="1"/>
</dbReference>
<sequence>MRKTKIFAGSSHPELASLIADRLGIPLAPASFRKFPNQEMTVEIGTSVRDEDVFIIQSGSAAVNDNLMELLLMVNACKMASAGRITAVLPYFPYSKQSKKKKVRSAIAAKLVAQMIGVAGVDHVITMDLHGSQMQGFFSKPVDNLLAEPTIARYIMERIPEYSSGVVVSKNVGGAKRVTSLADRLRMDFALVHRERLGGSDPDEEDSKLTLVGDVSGRVCFIVDDVIDDVHGVCEAAIHLVSCRATRVHLVGTHGILSDNALHLVEACDAISEIIVTNTYPISEEKRKMTRKLRVIDVSGVLAEAIRRTHNGESISYLFYTA</sequence>
<comment type="cofactor">
    <cofactor evidence="1">
        <name>Mg(2+)</name>
        <dbReference type="ChEBI" id="CHEBI:18420"/>
    </cofactor>
</comment>
<dbReference type="InterPro" id="IPR029099">
    <property type="entry name" value="Pribosyltran_N"/>
</dbReference>
<keyword evidence="6" id="KW-0479">Metal-binding</keyword>
<evidence type="ECO:0000256" key="11">
    <source>
        <dbReference type="ARBA" id="ARBA00022842"/>
    </source>
</evidence>
<evidence type="ECO:0000256" key="3">
    <source>
        <dbReference type="ARBA" id="ARBA00006478"/>
    </source>
</evidence>
<dbReference type="GO" id="GO:0005524">
    <property type="term" value="F:ATP binding"/>
    <property type="evidence" value="ECO:0007669"/>
    <property type="project" value="UniProtKB-KW"/>
</dbReference>
<protein>
    <recommendedName>
        <fullName evidence="4">ribose-phosphate diphosphokinase</fullName>
        <ecNumber evidence="4">2.7.6.1</ecNumber>
    </recommendedName>
</protein>
<dbReference type="SUPFAM" id="SSF53271">
    <property type="entry name" value="PRTase-like"/>
    <property type="match status" value="2"/>
</dbReference>
<dbReference type="GO" id="GO:0016301">
    <property type="term" value="F:kinase activity"/>
    <property type="evidence" value="ECO:0007669"/>
    <property type="project" value="UniProtKB-KW"/>
</dbReference>
<evidence type="ECO:0000256" key="9">
    <source>
        <dbReference type="ARBA" id="ARBA00022777"/>
    </source>
</evidence>
<accession>A0A139AL21</accession>
<evidence type="ECO:0000256" key="8">
    <source>
        <dbReference type="ARBA" id="ARBA00022741"/>
    </source>
</evidence>
<evidence type="ECO:0000256" key="10">
    <source>
        <dbReference type="ARBA" id="ARBA00022840"/>
    </source>
</evidence>